<gene>
    <name evidence="3" type="ORF">BEI61_04171</name>
</gene>
<keyword evidence="2" id="KW-0732">Signal</keyword>
<protein>
    <recommendedName>
        <fullName evidence="5">Lipoprotein</fullName>
    </recommendedName>
</protein>
<feature type="region of interest" description="Disordered" evidence="1">
    <location>
        <begin position="23"/>
        <end position="43"/>
    </location>
</feature>
<evidence type="ECO:0000256" key="2">
    <source>
        <dbReference type="SAM" id="SignalP"/>
    </source>
</evidence>
<dbReference type="Proteomes" id="UP000094067">
    <property type="component" value="Unassembled WGS sequence"/>
</dbReference>
<organism evidence="3 4">
    <name type="scientific">Eisenbergiella tayi</name>
    <dbReference type="NCBI Taxonomy" id="1432052"/>
    <lineage>
        <taxon>Bacteria</taxon>
        <taxon>Bacillati</taxon>
        <taxon>Bacillota</taxon>
        <taxon>Clostridia</taxon>
        <taxon>Lachnospirales</taxon>
        <taxon>Lachnospiraceae</taxon>
        <taxon>Eisenbergiella</taxon>
    </lineage>
</organism>
<proteinExistence type="predicted"/>
<sequence>MKQIKLIVLVFVLMVSLTGCNNEKAGNEKNGETSVNEASEEREPAEVITFPAYEEANPEKLPFIDKVNNTPAFHVKVNLPENWGVENRKPDVENLVPGDFYSMLSIYEKDTLIGYIGFNIFDPYEDPIPEEQYYQTVYPGLRLSSVFHWDPYEAVKTTDTAETGIADIWYLEPGEIDKHPGAMADVPQQETIGILSYDKELKVFIGMAFMPGTVSREQAEAVAQSISLSAETGTAADTGTKSTLHPA</sequence>
<feature type="signal peptide" evidence="2">
    <location>
        <begin position="1"/>
        <end position="21"/>
    </location>
</feature>
<evidence type="ECO:0000313" key="3">
    <source>
        <dbReference type="EMBL" id="ODM03376.1"/>
    </source>
</evidence>
<evidence type="ECO:0000313" key="4">
    <source>
        <dbReference type="Proteomes" id="UP000094067"/>
    </source>
</evidence>
<dbReference type="RefSeq" id="WP_069153865.1">
    <property type="nucleotide sequence ID" value="NZ_MCGH01000003.1"/>
</dbReference>
<evidence type="ECO:0008006" key="5">
    <source>
        <dbReference type="Google" id="ProtNLM"/>
    </source>
</evidence>
<comment type="caution">
    <text evidence="3">The sequence shown here is derived from an EMBL/GenBank/DDBJ whole genome shotgun (WGS) entry which is preliminary data.</text>
</comment>
<dbReference type="EMBL" id="MCGH01000003">
    <property type="protein sequence ID" value="ODM03376.1"/>
    <property type="molecule type" value="Genomic_DNA"/>
</dbReference>
<feature type="chain" id="PRO_5038683556" description="Lipoprotein" evidence="2">
    <location>
        <begin position="22"/>
        <end position="247"/>
    </location>
</feature>
<reference evidence="3 4" key="1">
    <citation type="submission" date="2016-07" db="EMBL/GenBank/DDBJ databases">
        <title>Characterization of isolates of Eisenbergiella tayi derived from blood cultures, using whole genome sequencing.</title>
        <authorList>
            <person name="Burdz T."/>
            <person name="Wiebe D."/>
            <person name="Huynh C."/>
            <person name="Bernard K."/>
        </authorList>
    </citation>
    <scope>NUCLEOTIDE SEQUENCE [LARGE SCALE GENOMIC DNA]</scope>
    <source>
        <strain evidence="3 4">NML 110608</strain>
    </source>
</reference>
<dbReference type="PROSITE" id="PS51257">
    <property type="entry name" value="PROKAR_LIPOPROTEIN"/>
    <property type="match status" value="1"/>
</dbReference>
<accession>A0A1E3A561</accession>
<evidence type="ECO:0000256" key="1">
    <source>
        <dbReference type="SAM" id="MobiDB-lite"/>
    </source>
</evidence>
<dbReference type="AlphaFoldDB" id="A0A1E3A561"/>
<name>A0A1E3A561_9FIRM</name>